<dbReference type="GO" id="GO:0000030">
    <property type="term" value="F:mannosyltransferase activity"/>
    <property type="evidence" value="ECO:0007669"/>
    <property type="project" value="TreeGrafter"/>
</dbReference>
<proteinExistence type="predicted"/>
<keyword evidence="1" id="KW-0808">Transferase</keyword>
<gene>
    <name evidence="3" type="ORF">DPMN_124084</name>
</gene>
<protein>
    <recommendedName>
        <fullName evidence="5">Mannosyl phosphorylinositol ceramide synthase SUR1</fullName>
    </recommendedName>
</protein>
<reference evidence="3" key="2">
    <citation type="submission" date="2020-11" db="EMBL/GenBank/DDBJ databases">
        <authorList>
            <person name="McCartney M.A."/>
            <person name="Auch B."/>
            <person name="Kono T."/>
            <person name="Mallez S."/>
            <person name="Becker A."/>
            <person name="Gohl D.M."/>
            <person name="Silverstein K.A.T."/>
            <person name="Koren S."/>
            <person name="Bechman K.B."/>
            <person name="Herman A."/>
            <person name="Abrahante J.E."/>
            <person name="Garbe J."/>
        </authorList>
    </citation>
    <scope>NUCLEOTIDE SEQUENCE</scope>
    <source>
        <strain evidence="3">Duluth1</strain>
        <tissue evidence="3">Whole animal</tissue>
    </source>
</reference>
<comment type="caution">
    <text evidence="3">The sequence shown here is derived from an EMBL/GenBank/DDBJ whole genome shotgun (WGS) entry which is preliminary data.</text>
</comment>
<sequence length="318" mass="37318">MRIRMKYILSILLLAIAIVIVVVLGRIFEYVYLEFISHSHSYGLHCASCRKSGDTHARIPSHIHQVFFFETSPEIPSDLVAARQTCLNIHPGYGYTLWNKTAINQLIDAHYPDVRELYESYDHWVKRADVARYLVIHHYGGWYLDFDIECLNSFDKLTNKAFKEKRSIVVRLTDPVGFSNDFIGSTPHHPFMAEIISSLPMSNRWFIFPYPSTVLVTGPTYFWGRFLNYVHQEEFLVVGNHSEYLHLKHGSSWHTWDGVLIWYFFNRAGFFFLIVFLAIMALAVVLYRRRNIRQLIDLNRNFAPNKHMLLRDDITHLS</sequence>
<name>A0A9D4GSU5_DREPO</name>
<evidence type="ECO:0000313" key="3">
    <source>
        <dbReference type="EMBL" id="KAH3822308.1"/>
    </source>
</evidence>
<evidence type="ECO:0008006" key="5">
    <source>
        <dbReference type="Google" id="ProtNLM"/>
    </source>
</evidence>
<dbReference type="Proteomes" id="UP000828390">
    <property type="component" value="Unassembled WGS sequence"/>
</dbReference>
<keyword evidence="4" id="KW-1185">Reference proteome</keyword>
<dbReference type="PANTHER" id="PTHR32385:SF15">
    <property type="entry name" value="INOSITOL PHOSPHOCERAMIDE MANNOSYLTRANSFERASE 1"/>
    <property type="match status" value="1"/>
</dbReference>
<dbReference type="OrthoDB" id="10037595at2759"/>
<accession>A0A9D4GSU5</accession>
<evidence type="ECO:0000256" key="1">
    <source>
        <dbReference type="ARBA" id="ARBA00022679"/>
    </source>
</evidence>
<dbReference type="Gene3D" id="3.90.550.20">
    <property type="match status" value="1"/>
</dbReference>
<keyword evidence="2" id="KW-0472">Membrane</keyword>
<keyword evidence="2" id="KW-0812">Transmembrane</keyword>
<dbReference type="EMBL" id="JAIWYP010000005">
    <property type="protein sequence ID" value="KAH3822308.1"/>
    <property type="molecule type" value="Genomic_DNA"/>
</dbReference>
<dbReference type="GO" id="GO:0051999">
    <property type="term" value="P:mannosyl-inositol phosphorylceramide biosynthetic process"/>
    <property type="evidence" value="ECO:0007669"/>
    <property type="project" value="TreeGrafter"/>
</dbReference>
<dbReference type="Pfam" id="PF04488">
    <property type="entry name" value="Gly_transf_sug"/>
    <property type="match status" value="1"/>
</dbReference>
<evidence type="ECO:0000313" key="4">
    <source>
        <dbReference type="Proteomes" id="UP000828390"/>
    </source>
</evidence>
<dbReference type="GO" id="GO:0016020">
    <property type="term" value="C:membrane"/>
    <property type="evidence" value="ECO:0007669"/>
    <property type="project" value="GOC"/>
</dbReference>
<feature type="transmembrane region" description="Helical" evidence="2">
    <location>
        <begin position="268"/>
        <end position="287"/>
    </location>
</feature>
<dbReference type="InterPro" id="IPR029044">
    <property type="entry name" value="Nucleotide-diphossugar_trans"/>
</dbReference>
<dbReference type="InterPro" id="IPR051706">
    <property type="entry name" value="Glycosyltransferase_domain"/>
</dbReference>
<dbReference type="SUPFAM" id="SSF53448">
    <property type="entry name" value="Nucleotide-diphospho-sugar transferases"/>
    <property type="match status" value="1"/>
</dbReference>
<dbReference type="AlphaFoldDB" id="A0A9D4GSU5"/>
<evidence type="ECO:0000256" key="2">
    <source>
        <dbReference type="SAM" id="Phobius"/>
    </source>
</evidence>
<keyword evidence="2" id="KW-1133">Transmembrane helix</keyword>
<reference evidence="3" key="1">
    <citation type="journal article" date="2019" name="bioRxiv">
        <title>The Genome of the Zebra Mussel, Dreissena polymorpha: A Resource for Invasive Species Research.</title>
        <authorList>
            <person name="McCartney M.A."/>
            <person name="Auch B."/>
            <person name="Kono T."/>
            <person name="Mallez S."/>
            <person name="Zhang Y."/>
            <person name="Obille A."/>
            <person name="Becker A."/>
            <person name="Abrahante J.E."/>
            <person name="Garbe J."/>
            <person name="Badalamenti J.P."/>
            <person name="Herman A."/>
            <person name="Mangelson H."/>
            <person name="Liachko I."/>
            <person name="Sullivan S."/>
            <person name="Sone E.D."/>
            <person name="Koren S."/>
            <person name="Silverstein K.A.T."/>
            <person name="Beckman K.B."/>
            <person name="Gohl D.M."/>
        </authorList>
    </citation>
    <scope>NUCLEOTIDE SEQUENCE</scope>
    <source>
        <strain evidence="3">Duluth1</strain>
        <tissue evidence="3">Whole animal</tissue>
    </source>
</reference>
<dbReference type="InterPro" id="IPR007577">
    <property type="entry name" value="GlycoTrfase_DXD_sugar-bd_CS"/>
</dbReference>
<organism evidence="3 4">
    <name type="scientific">Dreissena polymorpha</name>
    <name type="common">Zebra mussel</name>
    <name type="synonym">Mytilus polymorpha</name>
    <dbReference type="NCBI Taxonomy" id="45954"/>
    <lineage>
        <taxon>Eukaryota</taxon>
        <taxon>Metazoa</taxon>
        <taxon>Spiralia</taxon>
        <taxon>Lophotrochozoa</taxon>
        <taxon>Mollusca</taxon>
        <taxon>Bivalvia</taxon>
        <taxon>Autobranchia</taxon>
        <taxon>Heteroconchia</taxon>
        <taxon>Euheterodonta</taxon>
        <taxon>Imparidentia</taxon>
        <taxon>Neoheterodontei</taxon>
        <taxon>Myida</taxon>
        <taxon>Dreissenoidea</taxon>
        <taxon>Dreissenidae</taxon>
        <taxon>Dreissena</taxon>
    </lineage>
</organism>
<dbReference type="PANTHER" id="PTHR32385">
    <property type="entry name" value="MANNOSYL PHOSPHORYLINOSITOL CERAMIDE SYNTHASE"/>
    <property type="match status" value="1"/>
</dbReference>